<reference evidence="3" key="1">
    <citation type="journal article" date="2019" name="Int. J. Syst. Evol. Microbiol.">
        <title>The Global Catalogue of Microorganisms (GCM) 10K type strain sequencing project: providing services to taxonomists for standard genome sequencing and annotation.</title>
        <authorList>
            <consortium name="The Broad Institute Genomics Platform"/>
            <consortium name="The Broad Institute Genome Sequencing Center for Infectious Disease"/>
            <person name="Wu L."/>
            <person name="Ma J."/>
        </authorList>
    </citation>
    <scope>NUCLEOTIDE SEQUENCE [LARGE SCALE GENOMIC DNA]</scope>
    <source>
        <strain evidence="3">CCM 7044</strain>
    </source>
</reference>
<comment type="caution">
    <text evidence="2">The sequence shown here is derived from an EMBL/GenBank/DDBJ whole genome shotgun (WGS) entry which is preliminary data.</text>
</comment>
<feature type="region of interest" description="Disordered" evidence="1">
    <location>
        <begin position="219"/>
        <end position="241"/>
    </location>
</feature>
<organism evidence="2 3">
    <name type="scientific">Promicromonospora vindobonensis</name>
    <dbReference type="NCBI Taxonomy" id="195748"/>
    <lineage>
        <taxon>Bacteria</taxon>
        <taxon>Bacillati</taxon>
        <taxon>Actinomycetota</taxon>
        <taxon>Actinomycetes</taxon>
        <taxon>Micrococcales</taxon>
        <taxon>Promicromonosporaceae</taxon>
        <taxon>Promicromonospora</taxon>
    </lineage>
</organism>
<evidence type="ECO:0000256" key="1">
    <source>
        <dbReference type="SAM" id="MobiDB-lite"/>
    </source>
</evidence>
<sequence length="241" mass="25738">MSTDAMPQQAQAAQVTAAEVTAAGETTPEVTPQTALDVVERDGGPEQVAATEQVAVSEPAAALEQDKASEQDKAPEQDETPEREENLETRTAARLHQLVASGAEKLPGEAGSTVSKLAVALLSFGSQAATKEQDKPTTKLFGEAVQLYKSLDDDDPTKQREVLEHALETFTTSAIGGKERSQVLEVAEEAMNLWGKLRGTSSDLAKSDAAVSMRSLTSVLRKEGRDEEADETENEAKRLES</sequence>
<gene>
    <name evidence="2" type="ORF">ACFS27_21710</name>
</gene>
<dbReference type="Proteomes" id="UP001597479">
    <property type="component" value="Unassembled WGS sequence"/>
</dbReference>
<protein>
    <submittedName>
        <fullName evidence="2">Uncharacterized protein</fullName>
    </submittedName>
</protein>
<evidence type="ECO:0000313" key="2">
    <source>
        <dbReference type="EMBL" id="MFD2796193.1"/>
    </source>
</evidence>
<dbReference type="RefSeq" id="WP_377187350.1">
    <property type="nucleotide sequence ID" value="NZ_JBHUOG010000002.1"/>
</dbReference>
<feature type="compositionally biased region" description="Low complexity" evidence="1">
    <location>
        <begin position="7"/>
        <end position="32"/>
    </location>
</feature>
<evidence type="ECO:0000313" key="3">
    <source>
        <dbReference type="Proteomes" id="UP001597479"/>
    </source>
</evidence>
<proteinExistence type="predicted"/>
<feature type="region of interest" description="Disordered" evidence="1">
    <location>
        <begin position="1"/>
        <end position="112"/>
    </location>
</feature>
<accession>A0ABW5W0S9</accession>
<feature type="compositionally biased region" description="Basic and acidic residues" evidence="1">
    <location>
        <begin position="64"/>
        <end position="76"/>
    </location>
</feature>
<dbReference type="EMBL" id="JBHUOG010000002">
    <property type="protein sequence ID" value="MFD2796193.1"/>
    <property type="molecule type" value="Genomic_DNA"/>
</dbReference>
<keyword evidence="3" id="KW-1185">Reference proteome</keyword>
<name>A0ABW5W0S9_9MICO</name>